<dbReference type="SUPFAM" id="SSF56801">
    <property type="entry name" value="Acetyl-CoA synthetase-like"/>
    <property type="match status" value="1"/>
</dbReference>
<dbReference type="InterPro" id="IPR020845">
    <property type="entry name" value="AMP-binding_CS"/>
</dbReference>
<dbReference type="FunFam" id="2.30.38.10:FF:000003">
    <property type="entry name" value="Vibriobactin-specific 2,3-dihydroxybenzoate-AMP ligase"/>
    <property type="match status" value="1"/>
</dbReference>
<comment type="similarity">
    <text evidence="2">Belongs to the ATP-dependent AMP-binding enzyme family.</text>
</comment>
<dbReference type="GO" id="GO:0017000">
    <property type="term" value="P:antibiotic biosynthetic process"/>
    <property type="evidence" value="ECO:0007669"/>
    <property type="project" value="UniProtKB-KW"/>
</dbReference>
<evidence type="ECO:0000256" key="11">
    <source>
        <dbReference type="ARBA" id="ARBA00081127"/>
    </source>
</evidence>
<evidence type="ECO:0000256" key="10">
    <source>
        <dbReference type="ARBA" id="ARBA00077773"/>
    </source>
</evidence>
<dbReference type="InterPro" id="IPR042099">
    <property type="entry name" value="ANL_N_sf"/>
</dbReference>
<evidence type="ECO:0000256" key="8">
    <source>
        <dbReference type="ARBA" id="ARBA00066647"/>
    </source>
</evidence>
<evidence type="ECO:0000256" key="7">
    <source>
        <dbReference type="ARBA" id="ARBA00060604"/>
    </source>
</evidence>
<evidence type="ECO:0000256" key="2">
    <source>
        <dbReference type="ARBA" id="ARBA00006432"/>
    </source>
</evidence>
<dbReference type="InterPro" id="IPR000873">
    <property type="entry name" value="AMP-dep_synth/lig_dom"/>
</dbReference>
<sequence length="540" mass="59219">MSIAFTAWPDDLAAHYRAQGYWLDRPMTDILAQQVVARPEAPAIICGERTLSYAELDRQSNHLAAHLQAAGLRRHDTALVQLPNSAEFYVSFFALLKLGVVPVNALFSHQRQEMLAYARQIQPRLLIASRRHGLFANDHFLAELRDVAPALSTVVLEGEAGANVLSLQACLQPRDEPFETTPTAGAEVAFFQLSGGSTGTPKLIPRTHNDYYYSLRRSVELCGLSPATRFLCALPAPHNYTMSSPGALGVFIAGGCVVMAADPEPLSCFALIERHAIDWVPLVPPAVALWLRAAPEHRQRLASLKVLQVGGANFSEALARRVPEELGCRLQQVFGMAEGLVNYTRLDDDSERVFTTQGCPMSADDEVRVLDEEGRAVPLGEPGMLATRGPYTFRGYYLAPEQNAQVFDAEGFYYSGDVVQQDADGYLKVVGRVKDVINRGGEKIAAEEVENLLLHHPAVTHVALVAIPDELMGEKSCACVVASDAALKPSDLRKYLRAQGVADYKLPDRFQFMAELPLTAVGKINKKQLRDTLRTAFTHA</sequence>
<dbReference type="GO" id="GO:0008668">
    <property type="term" value="F:2,3-dihydroxybenzoate--[aryl-carrier protein] ligase"/>
    <property type="evidence" value="ECO:0007669"/>
    <property type="project" value="InterPro"/>
</dbReference>
<dbReference type="InterPro" id="IPR045851">
    <property type="entry name" value="AMP-bd_C_sf"/>
</dbReference>
<protein>
    <recommendedName>
        <fullName evidence="9">Pyochelin synthase PchD</fullName>
        <ecNumber evidence="8">6.2.1.61</ecNumber>
    </recommendedName>
    <alternativeName>
        <fullName evidence="11">Nonribosomal peptide synthase PchD</fullName>
    </alternativeName>
    <alternativeName>
        <fullName evidence="10">Salicylate--[aryl-carrier protein] ligase</fullName>
    </alternativeName>
</protein>
<evidence type="ECO:0000256" key="3">
    <source>
        <dbReference type="ARBA" id="ARBA00022598"/>
    </source>
</evidence>
<keyword evidence="3" id="KW-0436">Ligase</keyword>
<dbReference type="InterPro" id="IPR011963">
    <property type="entry name" value="DHB_AMP_lig"/>
</dbReference>
<evidence type="ECO:0000259" key="12">
    <source>
        <dbReference type="Pfam" id="PF00501"/>
    </source>
</evidence>
<name>A0A7D5HHB6_9PSED</name>
<reference evidence="14 15" key="1">
    <citation type="submission" date="2020-06" db="EMBL/GenBank/DDBJ databases">
        <title>Pseudomonas eucalypticola sp. nov., an endophyte of Eucalyptus dunnii leaves with biocontrol ability of eucalyptus leaf blight.</title>
        <authorList>
            <person name="Liu Y."/>
            <person name="Song Z."/>
            <person name="Zeng H."/>
            <person name="Lu M."/>
            <person name="Wang X."/>
            <person name="Lian X."/>
            <person name="Zhang Q."/>
        </authorList>
    </citation>
    <scope>NUCLEOTIDE SEQUENCE [LARGE SCALE GENOMIC DNA]</scope>
    <source>
        <strain evidence="14 15">NP-1</strain>
    </source>
</reference>
<dbReference type="AlphaFoldDB" id="A0A7D5HHB6"/>
<evidence type="ECO:0000256" key="6">
    <source>
        <dbReference type="ARBA" id="ARBA00060045"/>
    </source>
</evidence>
<dbReference type="EMBL" id="CP056030">
    <property type="protein sequence ID" value="QKZ05186.1"/>
    <property type="molecule type" value="Genomic_DNA"/>
</dbReference>
<dbReference type="Pfam" id="PF13193">
    <property type="entry name" value="AMP-binding_C"/>
    <property type="match status" value="1"/>
</dbReference>
<gene>
    <name evidence="14" type="ORF">HWQ56_15865</name>
</gene>
<evidence type="ECO:0000256" key="1">
    <source>
        <dbReference type="ARBA" id="ARBA00004924"/>
    </source>
</evidence>
<dbReference type="InterPro" id="IPR025110">
    <property type="entry name" value="AMP-bd_C"/>
</dbReference>
<keyword evidence="15" id="KW-1185">Reference proteome</keyword>
<comment type="pathway">
    <text evidence="7">Antifungal biosynthesis.</text>
</comment>
<comment type="catalytic activity">
    <reaction evidence="5">
        <text>salicylate + holo-[ACP] + ATP = salicyl-[ACP] + AMP + diphosphate</text>
        <dbReference type="Rhea" id="RHEA:61648"/>
        <dbReference type="Rhea" id="RHEA-COMP:9685"/>
        <dbReference type="Rhea" id="RHEA-COMP:19022"/>
        <dbReference type="ChEBI" id="CHEBI:30616"/>
        <dbReference type="ChEBI" id="CHEBI:30762"/>
        <dbReference type="ChEBI" id="CHEBI:33019"/>
        <dbReference type="ChEBI" id="CHEBI:64479"/>
        <dbReference type="ChEBI" id="CHEBI:86464"/>
        <dbReference type="ChEBI" id="CHEBI:456215"/>
        <dbReference type="EC" id="6.2.1.61"/>
    </reaction>
    <physiologicalReaction direction="left-to-right" evidence="5">
        <dbReference type="Rhea" id="RHEA:61649"/>
    </physiologicalReaction>
</comment>
<dbReference type="PANTHER" id="PTHR43767">
    <property type="entry name" value="LONG-CHAIN-FATTY-ACID--COA LIGASE"/>
    <property type="match status" value="1"/>
</dbReference>
<evidence type="ECO:0000313" key="15">
    <source>
        <dbReference type="Proteomes" id="UP000509568"/>
    </source>
</evidence>
<keyword evidence="14" id="KW-0808">Transferase</keyword>
<keyword evidence="4" id="KW-0045">Antibiotic biosynthesis</keyword>
<dbReference type="PANTHER" id="PTHR43767:SF1">
    <property type="entry name" value="NONRIBOSOMAL PEPTIDE SYNTHASE PES1 (EUROFUNG)-RELATED"/>
    <property type="match status" value="1"/>
</dbReference>
<evidence type="ECO:0000313" key="14">
    <source>
        <dbReference type="EMBL" id="QKZ05186.1"/>
    </source>
</evidence>
<evidence type="ECO:0000256" key="4">
    <source>
        <dbReference type="ARBA" id="ARBA00023194"/>
    </source>
</evidence>
<dbReference type="NCBIfam" id="TIGR02275">
    <property type="entry name" value="DHB_AMP_lig"/>
    <property type="match status" value="1"/>
</dbReference>
<dbReference type="FunFam" id="3.30.300.30:FF:000008">
    <property type="entry name" value="2,3-dihydroxybenzoate-AMP ligase"/>
    <property type="match status" value="1"/>
</dbReference>
<proteinExistence type="inferred from homology"/>
<dbReference type="KEGG" id="pez:HWQ56_15865"/>
<evidence type="ECO:0000256" key="9">
    <source>
        <dbReference type="ARBA" id="ARBA00071567"/>
    </source>
</evidence>
<evidence type="ECO:0000256" key="5">
    <source>
        <dbReference type="ARBA" id="ARBA00050154"/>
    </source>
</evidence>
<organism evidence="14 15">
    <name type="scientific">Pseudomonas eucalypticola</name>
    <dbReference type="NCBI Taxonomy" id="2599595"/>
    <lineage>
        <taxon>Bacteria</taxon>
        <taxon>Pseudomonadati</taxon>
        <taxon>Pseudomonadota</taxon>
        <taxon>Gammaproteobacteria</taxon>
        <taxon>Pseudomonadales</taxon>
        <taxon>Pseudomonadaceae</taxon>
        <taxon>Pseudomonas</taxon>
    </lineage>
</organism>
<evidence type="ECO:0000259" key="13">
    <source>
        <dbReference type="Pfam" id="PF13193"/>
    </source>
</evidence>
<comment type="pathway">
    <text evidence="1">Siderophore biosynthesis.</text>
</comment>
<dbReference type="Proteomes" id="UP000509568">
    <property type="component" value="Chromosome"/>
</dbReference>
<keyword evidence="14" id="KW-0548">Nucleotidyltransferase</keyword>
<dbReference type="Gene3D" id="3.30.300.30">
    <property type="match status" value="1"/>
</dbReference>
<accession>A0A7D5HHB6</accession>
<feature type="domain" description="AMP-dependent synthetase/ligase" evidence="12">
    <location>
        <begin position="32"/>
        <end position="397"/>
    </location>
</feature>
<dbReference type="GO" id="GO:0016779">
    <property type="term" value="F:nucleotidyltransferase activity"/>
    <property type="evidence" value="ECO:0007669"/>
    <property type="project" value="UniProtKB-KW"/>
</dbReference>
<dbReference type="RefSeq" id="WP_176571107.1">
    <property type="nucleotide sequence ID" value="NZ_CP056030.1"/>
</dbReference>
<dbReference type="InterPro" id="IPR050237">
    <property type="entry name" value="ATP-dep_AMP-bd_enzyme"/>
</dbReference>
<feature type="domain" description="AMP-binding enzyme C-terminal" evidence="13">
    <location>
        <begin position="448"/>
        <end position="523"/>
    </location>
</feature>
<dbReference type="EC" id="6.2.1.61" evidence="8"/>
<dbReference type="PROSITE" id="PS00455">
    <property type="entry name" value="AMP_BINDING"/>
    <property type="match status" value="1"/>
</dbReference>
<dbReference type="GO" id="GO:0019290">
    <property type="term" value="P:siderophore biosynthetic process"/>
    <property type="evidence" value="ECO:0007669"/>
    <property type="project" value="InterPro"/>
</dbReference>
<comment type="function">
    <text evidence="6">Involved in the biosynthesis of the siderophore pyochelin. Specifically adenylates salicylate and loads it onto the holo form of PchE via a thioester linkage to the phosphopanthetheine moiety. Is also involved in the synthesis of the antifungal antibiotic dihydroaeruginoic acid (Dha or hydroxyphenyl-thiazolinyl-carboxylate), a precursor of pyochelin.</text>
</comment>
<dbReference type="NCBIfam" id="NF008192">
    <property type="entry name" value="PRK10946.1"/>
    <property type="match status" value="1"/>
</dbReference>
<dbReference type="Gene3D" id="3.40.50.12780">
    <property type="entry name" value="N-terminal domain of ligase-like"/>
    <property type="match status" value="1"/>
</dbReference>
<dbReference type="Pfam" id="PF00501">
    <property type="entry name" value="AMP-binding"/>
    <property type="match status" value="1"/>
</dbReference>